<dbReference type="FunFam" id="1.10.10.10:FF:000001">
    <property type="entry name" value="LysR family transcriptional regulator"/>
    <property type="match status" value="1"/>
</dbReference>
<dbReference type="Gene3D" id="3.40.190.10">
    <property type="entry name" value="Periplasmic binding protein-like II"/>
    <property type="match status" value="1"/>
</dbReference>
<evidence type="ECO:0000256" key="1">
    <source>
        <dbReference type="ARBA" id="ARBA00009437"/>
    </source>
</evidence>
<feature type="domain" description="HTH lysR-type" evidence="5">
    <location>
        <begin position="1"/>
        <end position="58"/>
    </location>
</feature>
<evidence type="ECO:0000256" key="2">
    <source>
        <dbReference type="ARBA" id="ARBA00023015"/>
    </source>
</evidence>
<dbReference type="Proteomes" id="UP000078292">
    <property type="component" value="Unassembled WGS sequence"/>
</dbReference>
<dbReference type="AlphaFoldDB" id="A0A1B7LVB3"/>
<dbReference type="GO" id="GO:0003677">
    <property type="term" value="F:DNA binding"/>
    <property type="evidence" value="ECO:0007669"/>
    <property type="project" value="UniProtKB-KW"/>
</dbReference>
<comment type="similarity">
    <text evidence="1">Belongs to the LysR transcriptional regulatory family.</text>
</comment>
<dbReference type="InterPro" id="IPR036388">
    <property type="entry name" value="WH-like_DNA-bd_sf"/>
</dbReference>
<dbReference type="EMBL" id="LXEY01000112">
    <property type="protein sequence ID" value="OAV52028.1"/>
    <property type="molecule type" value="Genomic_DNA"/>
</dbReference>
<organism evidence="6 7">
    <name type="scientific">Enteractinococcus helveticum</name>
    <dbReference type="NCBI Taxonomy" id="1837282"/>
    <lineage>
        <taxon>Bacteria</taxon>
        <taxon>Bacillati</taxon>
        <taxon>Actinomycetota</taxon>
        <taxon>Actinomycetes</taxon>
        <taxon>Micrococcales</taxon>
        <taxon>Micrococcaceae</taxon>
    </lineage>
</organism>
<dbReference type="GO" id="GO:0032993">
    <property type="term" value="C:protein-DNA complex"/>
    <property type="evidence" value="ECO:0007669"/>
    <property type="project" value="TreeGrafter"/>
</dbReference>
<dbReference type="PROSITE" id="PS50931">
    <property type="entry name" value="HTH_LYSR"/>
    <property type="match status" value="1"/>
</dbReference>
<evidence type="ECO:0000256" key="3">
    <source>
        <dbReference type="ARBA" id="ARBA00023125"/>
    </source>
</evidence>
<dbReference type="STRING" id="1837282.A6F49_01335"/>
<comment type="caution">
    <text evidence="6">The sequence shown here is derived from an EMBL/GenBank/DDBJ whole genome shotgun (WGS) entry which is preliminary data.</text>
</comment>
<dbReference type="Gene3D" id="3.40.190.290">
    <property type="match status" value="1"/>
</dbReference>
<dbReference type="Gene3D" id="1.10.10.10">
    <property type="entry name" value="Winged helix-like DNA-binding domain superfamily/Winged helix DNA-binding domain"/>
    <property type="match status" value="1"/>
</dbReference>
<dbReference type="Pfam" id="PF03466">
    <property type="entry name" value="LysR_substrate"/>
    <property type="match status" value="1"/>
</dbReference>
<dbReference type="OrthoDB" id="4131546at2"/>
<evidence type="ECO:0000313" key="7">
    <source>
        <dbReference type="Proteomes" id="UP000078292"/>
    </source>
</evidence>
<dbReference type="InterPro" id="IPR000847">
    <property type="entry name" value="LysR_HTH_N"/>
</dbReference>
<dbReference type="InterPro" id="IPR005119">
    <property type="entry name" value="LysR_subst-bd"/>
</dbReference>
<dbReference type="InterPro" id="IPR036390">
    <property type="entry name" value="WH_DNA-bd_sf"/>
</dbReference>
<protein>
    <submittedName>
        <fullName evidence="6">Transcriptional regulator</fullName>
    </submittedName>
</protein>
<keyword evidence="3" id="KW-0238">DNA-binding</keyword>
<name>A0A1B7LVB3_9MICC</name>
<dbReference type="GO" id="GO:0003700">
    <property type="term" value="F:DNA-binding transcription factor activity"/>
    <property type="evidence" value="ECO:0007669"/>
    <property type="project" value="InterPro"/>
</dbReference>
<evidence type="ECO:0000259" key="5">
    <source>
        <dbReference type="PROSITE" id="PS50931"/>
    </source>
</evidence>
<sequence length="315" mass="34181">MEFRHLSYFQAIVAAGSVSGAAKELGMSQPPLSATITKLENELGVKLLKRTSQGVEPTAAGLHLLERGQRLIAEREQLTHTLSLMGKGKVGELRLGVEPMVINEIIADALAEITLDTPQVRIRMVDLEPEEVLTRLKKGELDLACVPFSRAQFAVTALNGLTLLPVVSIPLKIAVPSSRAKEHHPLDHGWGRWILPRKLRSFTGMPEIVKERLKDDETFEVLEVSTPQSAMPLVSAGVGVAPTTQRIAAQWKGVAALDAPAWLPPMQATLIWRSGIEMTPTMRRFVDTIKQIGAVRKGALGPPSRGGATNLITLG</sequence>
<dbReference type="CDD" id="cd05466">
    <property type="entry name" value="PBP2_LTTR_substrate"/>
    <property type="match status" value="1"/>
</dbReference>
<reference evidence="6 7" key="1">
    <citation type="submission" date="2016-04" db="EMBL/GenBank/DDBJ databases">
        <title>First whole genome shotgun sequence of the bacterium Enteractinococcus sp. strain UASWS1574.</title>
        <authorList>
            <person name="Crovadore J."/>
            <person name="Chablais R."/>
            <person name="Lefort F."/>
        </authorList>
    </citation>
    <scope>NUCLEOTIDE SEQUENCE [LARGE SCALE GENOMIC DNA]</scope>
    <source>
        <strain evidence="6 7">UASWS1574</strain>
    </source>
</reference>
<keyword evidence="2" id="KW-0805">Transcription regulation</keyword>
<accession>A0A1B7LVB3</accession>
<gene>
    <name evidence="6" type="ORF">A6F49_01335</name>
</gene>
<dbReference type="PRINTS" id="PR00039">
    <property type="entry name" value="HTHLYSR"/>
</dbReference>
<keyword evidence="4" id="KW-0804">Transcription</keyword>
<keyword evidence="7" id="KW-1185">Reference proteome</keyword>
<dbReference type="SUPFAM" id="SSF53850">
    <property type="entry name" value="Periplasmic binding protein-like II"/>
    <property type="match status" value="1"/>
</dbReference>
<proteinExistence type="inferred from homology"/>
<dbReference type="RefSeq" id="WP_043055511.1">
    <property type="nucleotide sequence ID" value="NZ_LXEY01000112.1"/>
</dbReference>
<evidence type="ECO:0000313" key="6">
    <source>
        <dbReference type="EMBL" id="OAV52028.1"/>
    </source>
</evidence>
<dbReference type="PANTHER" id="PTHR30346:SF28">
    <property type="entry name" value="HTH-TYPE TRANSCRIPTIONAL REGULATOR CYNR"/>
    <property type="match status" value="1"/>
</dbReference>
<dbReference type="SUPFAM" id="SSF46785">
    <property type="entry name" value="Winged helix' DNA-binding domain"/>
    <property type="match status" value="1"/>
</dbReference>
<dbReference type="PANTHER" id="PTHR30346">
    <property type="entry name" value="TRANSCRIPTIONAL DUAL REGULATOR HCAR-RELATED"/>
    <property type="match status" value="1"/>
</dbReference>
<evidence type="ECO:0000256" key="4">
    <source>
        <dbReference type="ARBA" id="ARBA00023163"/>
    </source>
</evidence>
<dbReference type="Pfam" id="PF00126">
    <property type="entry name" value="HTH_1"/>
    <property type="match status" value="1"/>
</dbReference>